<evidence type="ECO:0000256" key="3">
    <source>
        <dbReference type="ARBA" id="ARBA00023180"/>
    </source>
</evidence>
<gene>
    <name evidence="5" type="ORF">GSBLH_T00004146001</name>
</gene>
<feature type="domain" description="Glycosyltransferase 61 catalytic" evidence="4">
    <location>
        <begin position="3"/>
        <end position="75"/>
    </location>
</feature>
<dbReference type="AlphaFoldDB" id="D8M8L7"/>
<dbReference type="Proteomes" id="UP000008312">
    <property type="component" value="Unassembled WGS sequence"/>
</dbReference>
<evidence type="ECO:0000313" key="5">
    <source>
        <dbReference type="EMBL" id="CBK24406.2"/>
    </source>
</evidence>
<dbReference type="OrthoDB" id="1892506at2759"/>
<evidence type="ECO:0000313" key="6">
    <source>
        <dbReference type="Proteomes" id="UP000008312"/>
    </source>
</evidence>
<keyword evidence="6" id="KW-1185">Reference proteome</keyword>
<dbReference type="PANTHER" id="PTHR20961">
    <property type="entry name" value="GLYCOSYLTRANSFERASE"/>
    <property type="match status" value="1"/>
</dbReference>
<dbReference type="InterPro" id="IPR049625">
    <property type="entry name" value="Glyco_transf_61_cat"/>
</dbReference>
<sequence>MHILQRKGNRRFHDPVKMVTQLNSWFKGRLHAEISEKSCSMSCQIRIFFEADILLTPHGAGATNMIFMRPRTVFIEAFPPYFLECMFMNLANIVRVHYLSIAVYNETFLAKKVQPGDGEKHYELGIIMRTRRRFINARVAPSPSAVFPAIQERCV</sequence>
<dbReference type="GeneID" id="24921188"/>
<protein>
    <submittedName>
        <fullName evidence="5">Tetratricopeptide TPR_2</fullName>
    </submittedName>
</protein>
<name>D8M8L7_BLAHO</name>
<dbReference type="RefSeq" id="XP_012898454.1">
    <property type="nucleotide sequence ID" value="XM_013043000.1"/>
</dbReference>
<dbReference type="GO" id="GO:0016757">
    <property type="term" value="F:glycosyltransferase activity"/>
    <property type="evidence" value="ECO:0007669"/>
    <property type="project" value="UniProtKB-KW"/>
</dbReference>
<organism evidence="5">
    <name type="scientific">Blastocystis hominis</name>
    <dbReference type="NCBI Taxonomy" id="12968"/>
    <lineage>
        <taxon>Eukaryota</taxon>
        <taxon>Sar</taxon>
        <taxon>Stramenopiles</taxon>
        <taxon>Bigyra</taxon>
        <taxon>Opalozoa</taxon>
        <taxon>Opalinata</taxon>
        <taxon>Blastocystidae</taxon>
        <taxon>Blastocystis</taxon>
    </lineage>
</organism>
<accession>D8M8L7</accession>
<evidence type="ECO:0000256" key="2">
    <source>
        <dbReference type="ARBA" id="ARBA00022679"/>
    </source>
</evidence>
<keyword evidence="2" id="KW-0808">Transferase</keyword>
<evidence type="ECO:0000259" key="4">
    <source>
        <dbReference type="Pfam" id="PF04577"/>
    </source>
</evidence>
<keyword evidence="1" id="KW-0328">Glycosyltransferase</keyword>
<proteinExistence type="predicted"/>
<reference evidence="5" key="1">
    <citation type="submission" date="2010-02" db="EMBL/GenBank/DDBJ databases">
        <title>Sequencing and annotation of the Blastocystis hominis genome.</title>
        <authorList>
            <person name="Wincker P."/>
        </authorList>
    </citation>
    <scope>NUCLEOTIDE SEQUENCE</scope>
    <source>
        <strain evidence="5">Singapore isolate B</strain>
    </source>
</reference>
<dbReference type="Pfam" id="PF04577">
    <property type="entry name" value="Glyco_transf_61"/>
    <property type="match status" value="1"/>
</dbReference>
<dbReference type="InParanoid" id="D8M8L7"/>
<keyword evidence="3" id="KW-0325">Glycoprotein</keyword>
<evidence type="ECO:0000256" key="1">
    <source>
        <dbReference type="ARBA" id="ARBA00022676"/>
    </source>
</evidence>
<dbReference type="InterPro" id="IPR007657">
    <property type="entry name" value="Glycosyltransferase_61"/>
</dbReference>
<dbReference type="EMBL" id="FN668683">
    <property type="protein sequence ID" value="CBK24406.2"/>
    <property type="molecule type" value="Genomic_DNA"/>
</dbReference>